<accession>A0ABR0TPV1</accession>
<evidence type="ECO:0008006" key="5">
    <source>
        <dbReference type="Google" id="ProtNLM"/>
    </source>
</evidence>
<feature type="transmembrane region" description="Helical" evidence="2">
    <location>
        <begin position="41"/>
        <end position="62"/>
    </location>
</feature>
<name>A0ABR0TPV1_AURPU</name>
<feature type="transmembrane region" description="Helical" evidence="2">
    <location>
        <begin position="385"/>
        <end position="408"/>
    </location>
</feature>
<dbReference type="Proteomes" id="UP001341245">
    <property type="component" value="Unassembled WGS sequence"/>
</dbReference>
<comment type="caution">
    <text evidence="3">The sequence shown here is derived from an EMBL/GenBank/DDBJ whole genome shotgun (WGS) entry which is preliminary data.</text>
</comment>
<feature type="transmembrane region" description="Helical" evidence="2">
    <location>
        <begin position="180"/>
        <end position="202"/>
    </location>
</feature>
<organism evidence="3 4">
    <name type="scientific">Aureobasidium pullulans</name>
    <name type="common">Black yeast</name>
    <name type="synonym">Pullularia pullulans</name>
    <dbReference type="NCBI Taxonomy" id="5580"/>
    <lineage>
        <taxon>Eukaryota</taxon>
        <taxon>Fungi</taxon>
        <taxon>Dikarya</taxon>
        <taxon>Ascomycota</taxon>
        <taxon>Pezizomycotina</taxon>
        <taxon>Dothideomycetes</taxon>
        <taxon>Dothideomycetidae</taxon>
        <taxon>Dothideales</taxon>
        <taxon>Saccotheciaceae</taxon>
        <taxon>Aureobasidium</taxon>
    </lineage>
</organism>
<keyword evidence="2" id="KW-0812">Transmembrane</keyword>
<reference evidence="3 4" key="1">
    <citation type="submission" date="2023-11" db="EMBL/GenBank/DDBJ databases">
        <title>Draft genome sequence and annotation of the polyextremotolerant black yeast-like fungus Aureobasidium pullulans NRRL 62042.</title>
        <authorList>
            <person name="Dielentheis-Frenken M.R.E."/>
            <person name="Wibberg D."/>
            <person name="Blank L.M."/>
            <person name="Tiso T."/>
        </authorList>
    </citation>
    <scope>NUCLEOTIDE SEQUENCE [LARGE SCALE GENOMIC DNA]</scope>
    <source>
        <strain evidence="3 4">NRRL 62042</strain>
    </source>
</reference>
<proteinExistence type="predicted"/>
<feature type="region of interest" description="Disordered" evidence="1">
    <location>
        <begin position="94"/>
        <end position="113"/>
    </location>
</feature>
<keyword evidence="2" id="KW-0472">Membrane</keyword>
<sequence>MGDTHAPDQWALLAFANEALQASTNQTAHAGNSSSGISWSMVLKGFLPMLTIGLGLVGSYLMHHFVFLMTQLSEVETPLPGGVDSQDTGSEKYGLLEEDKYNKNKKRSSSPTTTKSAYITSSIRATIRQLNAEAGDLSMFRGIGSASVAVLVMMPVYLLSEFVCHRLPLIKKSNRVANALSHQVVELIGCQITATILHVCISKPRYKFWFRRMPMTWFKVLRTAWLAILVNGLSDDIIEAAFYYLTPASKPNPKSETVTIGAHTTSKLFQLSNGPLVKISVAIILWACLKSMLRSQIKPLIRLVLERPFKAIETRVFASMLSDDEDPVIPMDRNFQGRPQSGGILQHQTQPLGFREAARTIDKQTFIRLVKLQFKLHIIQELIQYAFWTLVTAEIVWFVGPSAVWVVLKLISGTPVVQADLDGVQGNATRRFLDNMIARPGNFTSPAFNMTVTALDQ</sequence>
<feature type="transmembrane region" description="Helical" evidence="2">
    <location>
        <begin position="138"/>
        <end position="160"/>
    </location>
</feature>
<evidence type="ECO:0000313" key="3">
    <source>
        <dbReference type="EMBL" id="KAK6006294.1"/>
    </source>
</evidence>
<evidence type="ECO:0000313" key="4">
    <source>
        <dbReference type="Proteomes" id="UP001341245"/>
    </source>
</evidence>
<evidence type="ECO:0000256" key="2">
    <source>
        <dbReference type="SAM" id="Phobius"/>
    </source>
</evidence>
<gene>
    <name evidence="3" type="ORF">QM012_006704</name>
</gene>
<protein>
    <recommendedName>
        <fullName evidence="5">ABC transmembrane type-1 domain-containing protein</fullName>
    </recommendedName>
</protein>
<keyword evidence="4" id="KW-1185">Reference proteome</keyword>
<dbReference type="EMBL" id="JASGXD010000004">
    <property type="protein sequence ID" value="KAK6006294.1"/>
    <property type="molecule type" value="Genomic_DNA"/>
</dbReference>
<keyword evidence="2" id="KW-1133">Transmembrane helix</keyword>
<evidence type="ECO:0000256" key="1">
    <source>
        <dbReference type="SAM" id="MobiDB-lite"/>
    </source>
</evidence>